<keyword evidence="3" id="KW-1185">Reference proteome</keyword>
<feature type="region of interest" description="Disordered" evidence="1">
    <location>
        <begin position="463"/>
        <end position="491"/>
    </location>
</feature>
<name>A0ABU6ZJC0_9FABA</name>
<feature type="compositionally biased region" description="Basic and acidic residues" evidence="1">
    <location>
        <begin position="463"/>
        <end position="475"/>
    </location>
</feature>
<organism evidence="2 3">
    <name type="scientific">Stylosanthes scabra</name>
    <dbReference type="NCBI Taxonomy" id="79078"/>
    <lineage>
        <taxon>Eukaryota</taxon>
        <taxon>Viridiplantae</taxon>
        <taxon>Streptophyta</taxon>
        <taxon>Embryophyta</taxon>
        <taxon>Tracheophyta</taxon>
        <taxon>Spermatophyta</taxon>
        <taxon>Magnoliopsida</taxon>
        <taxon>eudicotyledons</taxon>
        <taxon>Gunneridae</taxon>
        <taxon>Pentapetalae</taxon>
        <taxon>rosids</taxon>
        <taxon>fabids</taxon>
        <taxon>Fabales</taxon>
        <taxon>Fabaceae</taxon>
        <taxon>Papilionoideae</taxon>
        <taxon>50 kb inversion clade</taxon>
        <taxon>dalbergioids sensu lato</taxon>
        <taxon>Dalbergieae</taxon>
        <taxon>Pterocarpus clade</taxon>
        <taxon>Stylosanthes</taxon>
    </lineage>
</organism>
<evidence type="ECO:0000256" key="1">
    <source>
        <dbReference type="SAM" id="MobiDB-lite"/>
    </source>
</evidence>
<dbReference type="SUPFAM" id="SSF50249">
    <property type="entry name" value="Nucleic acid-binding proteins"/>
    <property type="match status" value="2"/>
</dbReference>
<evidence type="ECO:0000313" key="3">
    <source>
        <dbReference type="Proteomes" id="UP001341840"/>
    </source>
</evidence>
<dbReference type="PANTHER" id="PTHR47165:SF4">
    <property type="entry name" value="OS03G0429900 PROTEIN"/>
    <property type="match status" value="1"/>
</dbReference>
<accession>A0ABU6ZJC0</accession>
<dbReference type="CDD" id="cd04481">
    <property type="entry name" value="RPA1_DBD_B_like"/>
    <property type="match status" value="1"/>
</dbReference>
<protein>
    <submittedName>
        <fullName evidence="2">Uncharacterized protein</fullName>
    </submittedName>
</protein>
<gene>
    <name evidence="2" type="ORF">PIB30_060725</name>
</gene>
<comment type="caution">
    <text evidence="2">The sequence shown here is derived from an EMBL/GenBank/DDBJ whole genome shotgun (WGS) entry which is preliminary data.</text>
</comment>
<sequence length="491" mass="55997">MDKQYGDMWTSITSSSGFMLSDFGRFLASIMSKKFRALRWWLKIGQRTHVSVPKGVLKKWKLMLKEFEMFRKTNLMVIDPKMRPRLKTIPCTRYLGFSHRTMVDNLQPPIFSVNPFRFKSVLELLDENVVQTHDTFNFIGEVVGKEDARDVVTSNGWETKRLVVVLQDTKNNRINCILFGNRVDQTVPMFQKEHNEPLILILQYFKVSRWKGNTSIQSNFELLKVHFNLPSKEVAEFREHLAAAGPMLSGRISQVDNDGALAGVDKLIKGRTTVHTIEEVSMFSKEGQPWIAVKFEALNVGINDWCYSACSGCKKKVDVRHGTSSDTKHYSKDTWERVDRYKIEVIATDDTRCINLLLWDDPLWKDSKRSEARKGEEDYPKTLNNMLDRKLLLRIHVKSSNINDGDPVYPVIKVIHDLEVIGKCTPIKGPILEIGTVDPGTTISLSTKNLSNAVNLINRKSTKEGCDNHASRDRNGFGPQSKAADSTTNEQ</sequence>
<dbReference type="Proteomes" id="UP001341840">
    <property type="component" value="Unassembled WGS sequence"/>
</dbReference>
<dbReference type="InterPro" id="IPR012340">
    <property type="entry name" value="NA-bd_OB-fold"/>
</dbReference>
<evidence type="ECO:0000313" key="2">
    <source>
        <dbReference type="EMBL" id="MED6222050.1"/>
    </source>
</evidence>
<reference evidence="2 3" key="1">
    <citation type="journal article" date="2023" name="Plants (Basel)">
        <title>Bridging the Gap: Combining Genomics and Transcriptomics Approaches to Understand Stylosanthes scabra, an Orphan Legume from the Brazilian Caatinga.</title>
        <authorList>
            <person name="Ferreira-Neto J.R.C."/>
            <person name="da Silva M.D."/>
            <person name="Binneck E."/>
            <person name="de Melo N.F."/>
            <person name="da Silva R.H."/>
            <person name="de Melo A.L.T.M."/>
            <person name="Pandolfi V."/>
            <person name="Bustamante F.O."/>
            <person name="Brasileiro-Vidal A.C."/>
            <person name="Benko-Iseppon A.M."/>
        </authorList>
    </citation>
    <scope>NUCLEOTIDE SEQUENCE [LARGE SCALE GENOMIC DNA]</scope>
    <source>
        <tissue evidence="2">Leaves</tissue>
    </source>
</reference>
<proteinExistence type="predicted"/>
<dbReference type="Gene3D" id="2.40.50.140">
    <property type="entry name" value="Nucleic acid-binding proteins"/>
    <property type="match status" value="2"/>
</dbReference>
<dbReference type="EMBL" id="JASCZI010272401">
    <property type="protein sequence ID" value="MED6222050.1"/>
    <property type="molecule type" value="Genomic_DNA"/>
</dbReference>
<dbReference type="PANTHER" id="PTHR47165">
    <property type="entry name" value="OS03G0429900 PROTEIN"/>
    <property type="match status" value="1"/>
</dbReference>